<dbReference type="Pfam" id="PF03060">
    <property type="entry name" value="NMO"/>
    <property type="match status" value="2"/>
</dbReference>
<dbReference type="RefSeq" id="WP_340360040.1">
    <property type="nucleotide sequence ID" value="NZ_JBBKZU010000015.1"/>
</dbReference>
<protein>
    <submittedName>
        <fullName evidence="4">Nitronate monooxygenase</fullName>
        <ecNumber evidence="4">1.13.12.-</ecNumber>
    </submittedName>
</protein>
<keyword evidence="2" id="KW-0288">FMN</keyword>
<keyword evidence="4" id="KW-0503">Monooxygenase</keyword>
<dbReference type="Proteomes" id="UP001365846">
    <property type="component" value="Unassembled WGS sequence"/>
</dbReference>
<evidence type="ECO:0000256" key="1">
    <source>
        <dbReference type="ARBA" id="ARBA00022630"/>
    </source>
</evidence>
<evidence type="ECO:0000256" key="3">
    <source>
        <dbReference type="ARBA" id="ARBA00023002"/>
    </source>
</evidence>
<dbReference type="Gene3D" id="3.20.20.70">
    <property type="entry name" value="Aldolase class I"/>
    <property type="match status" value="1"/>
</dbReference>
<dbReference type="CDD" id="cd04730">
    <property type="entry name" value="NPD_like"/>
    <property type="match status" value="1"/>
</dbReference>
<accession>A0ABU8VMB9</accession>
<evidence type="ECO:0000313" key="4">
    <source>
        <dbReference type="EMBL" id="MEJ8814812.1"/>
    </source>
</evidence>
<dbReference type="InterPro" id="IPR004136">
    <property type="entry name" value="NMO"/>
</dbReference>
<reference evidence="4 5" key="1">
    <citation type="submission" date="2024-03" db="EMBL/GenBank/DDBJ databases">
        <title>Novel species of the genus Variovorax.</title>
        <authorList>
            <person name="Liu Q."/>
            <person name="Xin Y.-H."/>
        </authorList>
    </citation>
    <scope>NUCLEOTIDE SEQUENCE [LARGE SCALE GENOMIC DNA]</scope>
    <source>
        <strain evidence="4 5">KACC 18899</strain>
    </source>
</reference>
<keyword evidence="5" id="KW-1185">Reference proteome</keyword>
<dbReference type="InterPro" id="IPR013785">
    <property type="entry name" value="Aldolase_TIM"/>
</dbReference>
<sequence length="324" mass="33914">MSIQTALTQRLGIRNPVLLAPMDVVADARLTSAVSAAGGLGILGGGYGDAEWLTREIARLKETQVRFGIGFITWSLAKQPHLLDLALESAPAAIMLSFGDAAPFAEPVKRSGAALICQVQTLDMARKAVSVGADILVAQGTEAGGHGASRATLTLVPELVDAIGPDVPVVAAGGIADGRGLAAALMLGASGVLMGTRFYATKEAAVAAEAKARVQRATGDETARGLVFDIVRKRVWPVPFTGRCLRNALVERWTGRELELVRHADEEHAKFLAAREAGDFDIAAVIAGEAAGLVRDIPSAREVVERVSRDAEALLDGASQRLRA</sequence>
<evidence type="ECO:0000313" key="5">
    <source>
        <dbReference type="Proteomes" id="UP001365846"/>
    </source>
</evidence>
<dbReference type="EMBL" id="JBBKZU010000015">
    <property type="protein sequence ID" value="MEJ8814812.1"/>
    <property type="molecule type" value="Genomic_DNA"/>
</dbReference>
<gene>
    <name evidence="4" type="ORF">WKW77_27320</name>
</gene>
<evidence type="ECO:0000256" key="2">
    <source>
        <dbReference type="ARBA" id="ARBA00022643"/>
    </source>
</evidence>
<keyword evidence="3 4" id="KW-0560">Oxidoreductase</keyword>
<name>A0ABU8VMB9_9BURK</name>
<proteinExistence type="predicted"/>
<keyword evidence="1" id="KW-0285">Flavoprotein</keyword>
<dbReference type="PANTHER" id="PTHR32332:SF31">
    <property type="entry name" value="2-NITROPROPANE DIOXYGENASE FAMILY, PUTATIVE (AFU_ORTHOLOGUE AFUA_2G09850)-RELATED"/>
    <property type="match status" value="1"/>
</dbReference>
<dbReference type="SUPFAM" id="SSF51412">
    <property type="entry name" value="Inosine monophosphate dehydrogenase (IMPDH)"/>
    <property type="match status" value="1"/>
</dbReference>
<organism evidence="4 5">
    <name type="scientific">Variovorax ureilyticus</name>
    <dbReference type="NCBI Taxonomy" id="1836198"/>
    <lineage>
        <taxon>Bacteria</taxon>
        <taxon>Pseudomonadati</taxon>
        <taxon>Pseudomonadota</taxon>
        <taxon>Betaproteobacteria</taxon>
        <taxon>Burkholderiales</taxon>
        <taxon>Comamonadaceae</taxon>
        <taxon>Variovorax</taxon>
    </lineage>
</organism>
<comment type="caution">
    <text evidence="4">The sequence shown here is derived from an EMBL/GenBank/DDBJ whole genome shotgun (WGS) entry which is preliminary data.</text>
</comment>
<dbReference type="GO" id="GO:0004497">
    <property type="term" value="F:monooxygenase activity"/>
    <property type="evidence" value="ECO:0007669"/>
    <property type="project" value="UniProtKB-KW"/>
</dbReference>
<dbReference type="PANTHER" id="PTHR32332">
    <property type="entry name" value="2-NITROPROPANE DIOXYGENASE"/>
    <property type="match status" value="1"/>
</dbReference>
<dbReference type="EC" id="1.13.12.-" evidence="4"/>